<keyword evidence="18" id="KW-1015">Disulfide bond</keyword>
<proteinExistence type="inferred from homology"/>
<dbReference type="Pfam" id="PF11838">
    <property type="entry name" value="ERAP1_C"/>
    <property type="match status" value="1"/>
</dbReference>
<dbReference type="GO" id="GO:0008270">
    <property type="term" value="F:zinc ion binding"/>
    <property type="evidence" value="ECO:0007669"/>
    <property type="project" value="UniProtKB-UniRule"/>
</dbReference>
<comment type="similarity">
    <text evidence="4 24">Belongs to the peptidase M1 family.</text>
</comment>
<dbReference type="Gene3D" id="2.60.40.1730">
    <property type="entry name" value="tricorn interacting facor f3 domain"/>
    <property type="match status" value="1"/>
</dbReference>
<evidence type="ECO:0000256" key="16">
    <source>
        <dbReference type="ARBA" id="ARBA00023049"/>
    </source>
</evidence>
<dbReference type="GeneID" id="129797103"/>
<dbReference type="GO" id="GO:0006508">
    <property type="term" value="P:proteolysis"/>
    <property type="evidence" value="ECO:0007669"/>
    <property type="project" value="UniProtKB-KW"/>
</dbReference>
<dbReference type="GO" id="GO:0005886">
    <property type="term" value="C:plasma membrane"/>
    <property type="evidence" value="ECO:0007669"/>
    <property type="project" value="UniProtKB-SubCell"/>
</dbReference>
<feature type="domain" description="Peptidase M1 membrane alanine aminopeptidase" evidence="26">
    <location>
        <begin position="278"/>
        <end position="497"/>
    </location>
</feature>
<feature type="binding site" evidence="22">
    <location>
        <position position="367"/>
    </location>
    <ligand>
        <name>Zn(2+)</name>
        <dbReference type="ChEBI" id="CHEBI:29105"/>
        <note>catalytic</note>
    </ligand>
</feature>
<dbReference type="Pfam" id="PF17900">
    <property type="entry name" value="Peptidase_M1_N"/>
    <property type="match status" value="1"/>
</dbReference>
<dbReference type="GO" id="GO:0098552">
    <property type="term" value="C:side of membrane"/>
    <property type="evidence" value="ECO:0007669"/>
    <property type="project" value="UniProtKB-KW"/>
</dbReference>
<keyword evidence="5 24" id="KW-0031">Aminopeptidase</keyword>
<keyword evidence="20" id="KW-0449">Lipoprotein</keyword>
<dbReference type="InterPro" id="IPR027268">
    <property type="entry name" value="Peptidase_M4/M1_CTD_sf"/>
</dbReference>
<reference evidence="29" key="1">
    <citation type="journal article" date="2020" name="BMC">
        <title>Leishmania infection induces a limited differential gene expression in the sand fly midgut.</title>
        <authorList>
            <person name="Coutinho-Abreu I.V."/>
            <person name="Serafim T.D."/>
            <person name="Meneses C."/>
            <person name="Kamhawi S."/>
            <person name="Oliveira F."/>
            <person name="Valenzuela J.G."/>
        </authorList>
    </citation>
    <scope>NUCLEOTIDE SEQUENCE</scope>
    <source>
        <strain evidence="29">Jacobina</strain>
        <tissue evidence="29">Midgut</tissue>
    </source>
</reference>
<dbReference type="FunFam" id="1.25.50.20:FF:000001">
    <property type="entry name" value="Aminopeptidase"/>
    <property type="match status" value="1"/>
</dbReference>
<dbReference type="InterPro" id="IPR024571">
    <property type="entry name" value="ERAP1-like_C_dom"/>
</dbReference>
<keyword evidence="11 25" id="KW-0732">Signal</keyword>
<dbReference type="EC" id="3.4.11.-" evidence="24"/>
<feature type="domain" description="ERAP1-like C-terminal" evidence="27">
    <location>
        <begin position="584"/>
        <end position="913"/>
    </location>
</feature>
<keyword evidence="15" id="KW-1133">Transmembrane helix</keyword>
<dbReference type="PANTHER" id="PTHR11533:SF253">
    <property type="entry name" value="AMINOPEPTIDASE-RELATED"/>
    <property type="match status" value="1"/>
</dbReference>
<dbReference type="SUPFAM" id="SSF63737">
    <property type="entry name" value="Leukotriene A4 hydrolase N-terminal domain"/>
    <property type="match status" value="1"/>
</dbReference>
<dbReference type="GO" id="GO:0005737">
    <property type="term" value="C:cytoplasm"/>
    <property type="evidence" value="ECO:0007669"/>
    <property type="project" value="TreeGrafter"/>
</dbReference>
<evidence type="ECO:0000256" key="20">
    <source>
        <dbReference type="ARBA" id="ARBA00023288"/>
    </source>
</evidence>
<evidence type="ECO:0000256" key="7">
    <source>
        <dbReference type="ARBA" id="ARBA00022622"/>
    </source>
</evidence>
<evidence type="ECO:0000256" key="11">
    <source>
        <dbReference type="ARBA" id="ARBA00022729"/>
    </source>
</evidence>
<evidence type="ECO:0000256" key="8">
    <source>
        <dbReference type="ARBA" id="ARBA00022670"/>
    </source>
</evidence>
<evidence type="ECO:0000256" key="4">
    <source>
        <dbReference type="ARBA" id="ARBA00010136"/>
    </source>
</evidence>
<evidence type="ECO:0000256" key="5">
    <source>
        <dbReference type="ARBA" id="ARBA00022438"/>
    </source>
</evidence>
<dbReference type="GO" id="GO:0016285">
    <property type="term" value="F:alanyl aminopeptidase activity"/>
    <property type="evidence" value="ECO:0007669"/>
    <property type="project" value="UniProtKB-EC"/>
</dbReference>
<accession>A0A7G3AQD7</accession>
<evidence type="ECO:0000259" key="26">
    <source>
        <dbReference type="Pfam" id="PF01433"/>
    </source>
</evidence>
<evidence type="ECO:0000256" key="18">
    <source>
        <dbReference type="ARBA" id="ARBA00023157"/>
    </source>
</evidence>
<evidence type="ECO:0000256" key="21">
    <source>
        <dbReference type="PIRSR" id="PIRSR634016-1"/>
    </source>
</evidence>
<evidence type="ECO:0000256" key="13">
    <source>
        <dbReference type="ARBA" id="ARBA00022833"/>
    </source>
</evidence>
<dbReference type="GO" id="GO:0042277">
    <property type="term" value="F:peptide binding"/>
    <property type="evidence" value="ECO:0007669"/>
    <property type="project" value="TreeGrafter"/>
</dbReference>
<feature type="binding site" evidence="22">
    <location>
        <position position="348"/>
    </location>
    <ligand>
        <name>Zn(2+)</name>
        <dbReference type="ChEBI" id="CHEBI:29105"/>
        <note>catalytic</note>
    </ligand>
</feature>
<keyword evidence="12 24" id="KW-0378">Hydrolase</keyword>
<evidence type="ECO:0000313" key="29">
    <source>
        <dbReference type="EMBL" id="MBC1176252.1"/>
    </source>
</evidence>
<dbReference type="Gene3D" id="1.10.390.10">
    <property type="entry name" value="Neutral Protease Domain 2"/>
    <property type="match status" value="1"/>
</dbReference>
<evidence type="ECO:0000259" key="27">
    <source>
        <dbReference type="Pfam" id="PF11838"/>
    </source>
</evidence>
<dbReference type="RefSeq" id="XP_055695393.1">
    <property type="nucleotide sequence ID" value="XM_055839418.1"/>
</dbReference>
<dbReference type="FunFam" id="1.10.390.10:FF:000001">
    <property type="entry name" value="Aminopeptidase"/>
    <property type="match status" value="1"/>
</dbReference>
<comment type="catalytic activity">
    <reaction evidence="1">
        <text>Release of an N-terminal amino acid, Xaa-|-Yaa- from a peptide, amide or arylamide. Xaa is preferably Ala, but may be most amino acids including Pro (slow action). When a terminal hydrophobic residue is followed by a prolyl residue, the two may be released as an intact Xaa-Pro dipeptide.</text>
        <dbReference type="EC" id="3.4.11.2"/>
    </reaction>
</comment>
<evidence type="ECO:0000256" key="25">
    <source>
        <dbReference type="SAM" id="SignalP"/>
    </source>
</evidence>
<dbReference type="GO" id="GO:0070006">
    <property type="term" value="F:metalloaminopeptidase activity"/>
    <property type="evidence" value="ECO:0007669"/>
    <property type="project" value="TreeGrafter"/>
</dbReference>
<dbReference type="InterPro" id="IPR050344">
    <property type="entry name" value="Peptidase_M1_aminopeptidases"/>
</dbReference>
<evidence type="ECO:0000256" key="19">
    <source>
        <dbReference type="ARBA" id="ARBA00023180"/>
    </source>
</evidence>
<feature type="site" description="Transition state stabilizer" evidence="23">
    <location>
        <position position="430"/>
    </location>
</feature>
<sequence length="944" mass="110673">MSHGRLLLVLLSLVILVTAMKIDIKEEKPYNLPGDIIPERYRLAVVTHINDDEGFRFTGKVWISIMPIKPDVPVIKLHSKKLKIRFNEIRLLQCDQNSPKRTRIKITNAELIPEHDFLVIHPEVTLEKGRVYELYIPFESELNSDLVGYYKSSYLDKAKEKHWLSITQFEPTHARQAFPCFDEPNMKARFEISLAHDKKFTALSNMPLKWSEPFDGKSHWVWDHFQESVPMSTYLVAYSINKFHYKESYVKMVDDVVFKIWARPEAIDQVDYAKFVGPKVLKFYEDYFDIKFPLPKVDMIAIPDFGAGAMENFGLITYRETALLFQPNISSASSQHRVASVIAHELAHQWFGNLVTMKWWTDLWLNEGFATYIASLGVDHLHPEWNSFEEESRDNIQTVFIFDALKSSHPVSVPIGHPGEISQIFDAISYKKGSTILRMMHKFLGEEAFRNGVRHYLKKHKYNNAEQDDLWDSLTFEAHKIKALPEEFSVKKIMDSWTLQTGFPVITVERDYEKGHAKITQVRYLLDSKREKEFLETCWWVPLSYTTKKEMDFNATEAKHWLKCEDDHKPVLKVMKDMPPPEYWVIFNLQLSGLYKVKYDKKNWDLLIDHLTSEKFTDIHTLNRAQLIDDALDLAWSGDQEYSIALRIVEYLKQEREYIPWKTALENLASVNRMLKRSPQYGFFKMYMRKVLTPMYKLMGGIVSDKKASDRLDAVKHKILITSWACRFDVADCREEAVMLFKKWMHEEKPDIKNPIPIDMRSVVYCNAIRMGTEKEWNFLWERYLMSNVGTEKIMILSSLACSREVWILSRYLEWSCQEETGVRKQDMPTVFSSIAHTEVGYHLAKGYFYENFDKIHKYLGADTTRLDRFVRTLAKEMTTEKELVELSSFVKAHAQQLDKATQGVKQALETVEINTQWQHKNYKSISRVLKEFTEIHEELKAQA</sequence>
<dbReference type="PANTHER" id="PTHR11533">
    <property type="entry name" value="PROTEASE M1 ZINC METALLOPROTEASE"/>
    <property type="match status" value="1"/>
</dbReference>
<dbReference type="GO" id="GO:0005615">
    <property type="term" value="C:extracellular space"/>
    <property type="evidence" value="ECO:0007669"/>
    <property type="project" value="TreeGrafter"/>
</dbReference>
<feature type="domain" description="Aminopeptidase N-like N-terminal" evidence="28">
    <location>
        <begin position="38"/>
        <end position="235"/>
    </location>
</feature>
<keyword evidence="17" id="KW-0472">Membrane</keyword>
<evidence type="ECO:0000256" key="9">
    <source>
        <dbReference type="ARBA" id="ARBA00022692"/>
    </source>
</evidence>
<keyword evidence="14" id="KW-0735">Signal-anchor</keyword>
<keyword evidence="7" id="KW-0336">GPI-anchor</keyword>
<dbReference type="InterPro" id="IPR014782">
    <property type="entry name" value="Peptidase_M1_dom"/>
</dbReference>
<protein>
    <recommendedName>
        <fullName evidence="24">Aminopeptidase</fullName>
        <ecNumber evidence="24">3.4.11.-</ecNumber>
    </recommendedName>
</protein>
<name>A0A7G3AQD7_LUTLO</name>
<dbReference type="CDD" id="cd09601">
    <property type="entry name" value="M1_APN-Q_like"/>
    <property type="match status" value="1"/>
</dbReference>
<dbReference type="InterPro" id="IPR001930">
    <property type="entry name" value="Peptidase_M1"/>
</dbReference>
<dbReference type="PRINTS" id="PR00756">
    <property type="entry name" value="ALADIPTASE"/>
</dbReference>
<comment type="cofactor">
    <cofactor evidence="22 24">
        <name>Zn(2+)</name>
        <dbReference type="ChEBI" id="CHEBI:29105"/>
    </cofactor>
    <text evidence="22 24">Binds 1 zinc ion per subunit.</text>
</comment>
<dbReference type="FunFam" id="2.60.40.1730:FF:000012">
    <property type="entry name" value="Aminopeptidase N"/>
    <property type="match status" value="1"/>
</dbReference>
<evidence type="ECO:0000259" key="28">
    <source>
        <dbReference type="Pfam" id="PF17900"/>
    </source>
</evidence>
<evidence type="ECO:0000256" key="10">
    <source>
        <dbReference type="ARBA" id="ARBA00022723"/>
    </source>
</evidence>
<dbReference type="GO" id="GO:0043171">
    <property type="term" value="P:peptide catabolic process"/>
    <property type="evidence" value="ECO:0007669"/>
    <property type="project" value="TreeGrafter"/>
</dbReference>
<dbReference type="Pfam" id="PF01433">
    <property type="entry name" value="Peptidase_M1"/>
    <property type="match status" value="1"/>
</dbReference>
<evidence type="ECO:0000256" key="15">
    <source>
        <dbReference type="ARBA" id="ARBA00022989"/>
    </source>
</evidence>
<evidence type="ECO:0000256" key="3">
    <source>
        <dbReference type="ARBA" id="ARBA00004609"/>
    </source>
</evidence>
<evidence type="ECO:0000256" key="14">
    <source>
        <dbReference type="ARBA" id="ARBA00022968"/>
    </source>
</evidence>
<keyword evidence="13 22" id="KW-0862">Zinc</keyword>
<dbReference type="InterPro" id="IPR034016">
    <property type="entry name" value="M1_APN-typ"/>
</dbReference>
<organism evidence="29">
    <name type="scientific">Lutzomyia longipalpis</name>
    <name type="common">Sand fly</name>
    <dbReference type="NCBI Taxonomy" id="7200"/>
    <lineage>
        <taxon>Eukaryota</taxon>
        <taxon>Metazoa</taxon>
        <taxon>Ecdysozoa</taxon>
        <taxon>Arthropoda</taxon>
        <taxon>Hexapoda</taxon>
        <taxon>Insecta</taxon>
        <taxon>Pterygota</taxon>
        <taxon>Neoptera</taxon>
        <taxon>Endopterygota</taxon>
        <taxon>Diptera</taxon>
        <taxon>Nematocera</taxon>
        <taxon>Psychodoidea</taxon>
        <taxon>Psychodidae</taxon>
        <taxon>Lutzomyia</taxon>
        <taxon>Lutzomyia</taxon>
    </lineage>
</organism>
<dbReference type="InterPro" id="IPR042097">
    <property type="entry name" value="Aminopeptidase_N-like_N_sf"/>
</dbReference>
<dbReference type="OrthoDB" id="510539at2759"/>
<evidence type="ECO:0000256" key="17">
    <source>
        <dbReference type="ARBA" id="ARBA00023136"/>
    </source>
</evidence>
<feature type="binding site" evidence="22">
    <location>
        <position position="344"/>
    </location>
    <ligand>
        <name>Zn(2+)</name>
        <dbReference type="ChEBI" id="CHEBI:29105"/>
        <note>catalytic</note>
    </ligand>
</feature>
<keyword evidence="6" id="KW-1003">Cell membrane</keyword>
<dbReference type="Gene3D" id="1.25.50.20">
    <property type="match status" value="1"/>
</dbReference>
<dbReference type="FunFam" id="2.60.40.1910:FF:000008">
    <property type="entry name" value="Aminopeptidase"/>
    <property type="match status" value="1"/>
</dbReference>
<feature type="chain" id="PRO_5028902053" description="Aminopeptidase" evidence="25">
    <location>
        <begin position="20"/>
        <end position="944"/>
    </location>
</feature>
<dbReference type="SUPFAM" id="SSF55486">
    <property type="entry name" value="Metalloproteases ('zincins'), catalytic domain"/>
    <property type="match status" value="1"/>
</dbReference>
<evidence type="ECO:0000256" key="24">
    <source>
        <dbReference type="RuleBase" id="RU364040"/>
    </source>
</evidence>
<evidence type="ECO:0000256" key="2">
    <source>
        <dbReference type="ARBA" id="ARBA00004606"/>
    </source>
</evidence>
<evidence type="ECO:0000256" key="23">
    <source>
        <dbReference type="PIRSR" id="PIRSR634016-4"/>
    </source>
</evidence>
<feature type="active site" description="Proton acceptor" evidence="21">
    <location>
        <position position="345"/>
    </location>
</feature>
<evidence type="ECO:0000256" key="22">
    <source>
        <dbReference type="PIRSR" id="PIRSR634016-3"/>
    </source>
</evidence>
<dbReference type="VEuPathDB" id="VectorBase:LLONM1_004026"/>
<evidence type="ECO:0000256" key="12">
    <source>
        <dbReference type="ARBA" id="ARBA00022801"/>
    </source>
</evidence>
<dbReference type="EMBL" id="GITU01007549">
    <property type="protein sequence ID" value="MBC1176252.1"/>
    <property type="molecule type" value="Transcribed_RNA"/>
</dbReference>
<dbReference type="InterPro" id="IPR045357">
    <property type="entry name" value="Aminopeptidase_N-like_N"/>
</dbReference>
<keyword evidence="10 22" id="KW-0479">Metal-binding</keyword>
<feature type="signal peptide" evidence="25">
    <location>
        <begin position="1"/>
        <end position="19"/>
    </location>
</feature>
<evidence type="ECO:0000256" key="6">
    <source>
        <dbReference type="ARBA" id="ARBA00022475"/>
    </source>
</evidence>
<comment type="subcellular location">
    <subcellularLocation>
        <location evidence="3">Cell membrane</location>
        <topology evidence="3">Lipid-anchor</topology>
        <topology evidence="3">GPI-anchor</topology>
    </subcellularLocation>
    <subcellularLocation>
        <location evidence="2">Membrane</location>
        <topology evidence="2">Single-pass type II membrane protein</topology>
    </subcellularLocation>
</comment>
<keyword evidence="16 24" id="KW-0482">Metalloprotease</keyword>
<dbReference type="Gene3D" id="2.60.40.1910">
    <property type="match status" value="1"/>
</dbReference>
<evidence type="ECO:0000256" key="1">
    <source>
        <dbReference type="ARBA" id="ARBA00000098"/>
    </source>
</evidence>
<keyword evidence="19" id="KW-0325">Glycoprotein</keyword>
<keyword evidence="9" id="KW-0812">Transmembrane</keyword>
<dbReference type="AlphaFoldDB" id="A0A7G3AQD7"/>
<keyword evidence="8 24" id="KW-0645">Protease</keyword>
<dbReference type="KEGG" id="lll:129797103"/>